<evidence type="ECO:0000313" key="6">
    <source>
        <dbReference type="Proteomes" id="UP000292307"/>
    </source>
</evidence>
<protein>
    <recommendedName>
        <fullName evidence="8">Glycosyltransferase RgtA/B/C/D-like domain-containing protein</fullName>
    </recommendedName>
</protein>
<evidence type="ECO:0008006" key="8">
    <source>
        <dbReference type="Google" id="ProtNLM"/>
    </source>
</evidence>
<keyword evidence="6" id="KW-1185">Reference proteome</keyword>
<feature type="transmembrane region" description="Helical" evidence="1">
    <location>
        <begin position="184"/>
        <end position="201"/>
    </location>
</feature>
<feature type="transmembrane region" description="Helical" evidence="1">
    <location>
        <begin position="284"/>
        <end position="303"/>
    </location>
</feature>
<reference evidence="4" key="3">
    <citation type="submission" date="2022-12" db="EMBL/GenBank/DDBJ databases">
        <authorList>
            <person name="Sun Q."/>
            <person name="Kim S."/>
        </authorList>
    </citation>
    <scope>NUCLEOTIDE SEQUENCE</scope>
    <source>
        <strain evidence="4">KCTC 12343</strain>
    </source>
</reference>
<dbReference type="AlphaFoldDB" id="A0A411WTW0"/>
<dbReference type="Proteomes" id="UP000292307">
    <property type="component" value="Chromosome"/>
</dbReference>
<feature type="domain" description="DUF6311" evidence="3">
    <location>
        <begin position="456"/>
        <end position="564"/>
    </location>
</feature>
<dbReference type="Proteomes" id="UP000628442">
    <property type="component" value="Unassembled WGS sequence"/>
</dbReference>
<gene>
    <name evidence="5" type="ORF">EYF70_03010</name>
    <name evidence="4" type="ORF">GCM10007387_41690</name>
</gene>
<feature type="transmembrane region" description="Helical" evidence="1">
    <location>
        <begin position="315"/>
        <end position="333"/>
    </location>
</feature>
<dbReference type="Pfam" id="PF19830">
    <property type="entry name" value="DUF6311"/>
    <property type="match status" value="1"/>
</dbReference>
<sequence>MSALRALIGRVVPAQPAARSVHLTDPAQPWWRRSDGAAGLAWAALITLGYACWLFSATFLRGHGAFWLQESADLTQYIAGYNAFVREPWHWPILRITSLNAPEGTLATFLDAVPLYAVLLKLVQHGPDTPMRNPYGIWIALCFTLQGVGAWWICREARVRGWVTLSVLAILLASFPALTIRINHLSLMAQWLLLFGIAIYLRSGRLGRLSAGAWLAMIPMAFYINIYLCAMLSAIFLADVLRHLNRANAARMAVVVVAVYGLLALSLGMTMLPLAKGGNTEWGFGYYSMNIMAPFTGGSVLAIPTSLPHDGQGEGYNYLGLGVLVAAGLAWRMRRQRDPGLARRHRALLVLLAMLTVYAVSNTAYFGKVHVYDFSVLNLLGPLKDMFRSSGRFFWPVGYAIVVFGVLTMHRYLDRRHAIAALLLLGVIQMVDLREHHKRVRASVSNVPGPAIDAARWDAFLGAGVKDLLYYPPFRCATKSTPGHSLLPTMLYAVRHHYTLSTGYISRAHKPCDNYAQEIAARLTPHTAIVFETAAFEPGEIERILAAVPPTRCTTIDFAYLCRPQPQSSEMKR</sequence>
<organism evidence="4 7">
    <name type="scientific">Pseudoduganella albidiflava</name>
    <dbReference type="NCBI Taxonomy" id="321983"/>
    <lineage>
        <taxon>Bacteria</taxon>
        <taxon>Pseudomonadati</taxon>
        <taxon>Pseudomonadota</taxon>
        <taxon>Betaproteobacteria</taxon>
        <taxon>Burkholderiales</taxon>
        <taxon>Oxalobacteraceae</taxon>
        <taxon>Telluria group</taxon>
        <taxon>Pseudoduganella</taxon>
    </lineage>
</organism>
<reference evidence="4" key="1">
    <citation type="journal article" date="2014" name="Int. J. Syst. Evol. Microbiol.">
        <title>Complete genome sequence of Corynebacterium casei LMG S-19264T (=DSM 44701T), isolated from a smear-ripened cheese.</title>
        <authorList>
            <consortium name="US DOE Joint Genome Institute (JGI-PGF)"/>
            <person name="Walter F."/>
            <person name="Albersmeier A."/>
            <person name="Kalinowski J."/>
            <person name="Ruckert C."/>
        </authorList>
    </citation>
    <scope>NUCLEOTIDE SEQUENCE</scope>
    <source>
        <strain evidence="4">KCTC 12343</strain>
    </source>
</reference>
<proteinExistence type="predicted"/>
<feature type="domain" description="DUF6311" evidence="2">
    <location>
        <begin position="44"/>
        <end position="434"/>
    </location>
</feature>
<dbReference type="EMBL" id="CP036401">
    <property type="protein sequence ID" value="QBH99926.1"/>
    <property type="molecule type" value="Genomic_DNA"/>
</dbReference>
<evidence type="ECO:0000313" key="7">
    <source>
        <dbReference type="Proteomes" id="UP000628442"/>
    </source>
</evidence>
<dbReference type="Pfam" id="PF25853">
    <property type="entry name" value="DUF6311_C"/>
    <property type="match status" value="1"/>
</dbReference>
<keyword evidence="1" id="KW-0812">Transmembrane</keyword>
<name>A0A411WTW0_9BURK</name>
<feature type="transmembrane region" description="Helical" evidence="1">
    <location>
        <begin position="161"/>
        <end position="178"/>
    </location>
</feature>
<evidence type="ECO:0000256" key="1">
    <source>
        <dbReference type="SAM" id="Phobius"/>
    </source>
</evidence>
<evidence type="ECO:0000259" key="3">
    <source>
        <dbReference type="Pfam" id="PF25853"/>
    </source>
</evidence>
<evidence type="ECO:0000313" key="5">
    <source>
        <dbReference type="EMBL" id="QBH99926.1"/>
    </source>
</evidence>
<dbReference type="RefSeq" id="WP_131144075.1">
    <property type="nucleotide sequence ID" value="NZ_BMWV01000010.1"/>
</dbReference>
<dbReference type="OrthoDB" id="1814621at2"/>
<dbReference type="InterPro" id="IPR046278">
    <property type="entry name" value="DUF6311"/>
</dbReference>
<evidence type="ECO:0000313" key="4">
    <source>
        <dbReference type="EMBL" id="GGY54923.1"/>
    </source>
</evidence>
<feature type="transmembrane region" description="Helical" evidence="1">
    <location>
        <begin position="135"/>
        <end position="154"/>
    </location>
</feature>
<dbReference type="InterPro" id="IPR058671">
    <property type="entry name" value="DUF6311_C"/>
</dbReference>
<feature type="transmembrane region" description="Helical" evidence="1">
    <location>
        <begin position="393"/>
        <end position="413"/>
    </location>
</feature>
<dbReference type="EMBL" id="BMWV01000010">
    <property type="protein sequence ID" value="GGY54923.1"/>
    <property type="molecule type" value="Genomic_DNA"/>
</dbReference>
<feature type="transmembrane region" description="Helical" evidence="1">
    <location>
        <begin position="213"/>
        <end position="237"/>
    </location>
</feature>
<feature type="transmembrane region" description="Helical" evidence="1">
    <location>
        <begin position="39"/>
        <end position="60"/>
    </location>
</feature>
<feature type="transmembrane region" description="Helical" evidence="1">
    <location>
        <begin position="345"/>
        <end position="367"/>
    </location>
</feature>
<evidence type="ECO:0000259" key="2">
    <source>
        <dbReference type="Pfam" id="PF19830"/>
    </source>
</evidence>
<accession>A0A411WTW0</accession>
<feature type="transmembrane region" description="Helical" evidence="1">
    <location>
        <begin position="249"/>
        <end position="272"/>
    </location>
</feature>
<keyword evidence="1" id="KW-0472">Membrane</keyword>
<keyword evidence="1" id="KW-1133">Transmembrane helix</keyword>
<reference evidence="5 6" key="2">
    <citation type="submission" date="2019-02" db="EMBL/GenBank/DDBJ databases">
        <title>Draft Genome Sequences of Six Type Strains of the Genus Massilia.</title>
        <authorList>
            <person name="Miess H."/>
            <person name="Frediansyhah A."/>
            <person name="Gross H."/>
        </authorList>
    </citation>
    <scope>NUCLEOTIDE SEQUENCE [LARGE SCALE GENOMIC DNA]</scope>
    <source>
        <strain evidence="5 6">DSM 17472</strain>
    </source>
</reference>